<accession>A0A9X8R392</accession>
<keyword evidence="2" id="KW-1185">Reference proteome</keyword>
<comment type="caution">
    <text evidence="1">The sequence shown here is derived from an EMBL/GenBank/DDBJ whole genome shotgun (WGS) entry which is preliminary data.</text>
</comment>
<protein>
    <submittedName>
        <fullName evidence="1">Abortive infection bacteriophage resistance protein</fullName>
    </submittedName>
</protein>
<dbReference type="RefSeq" id="WP_286131561.1">
    <property type="nucleotide sequence ID" value="NZ_FTMH01000008.1"/>
</dbReference>
<sequence length="288" mass="32436">MDLLVARGLSIPTREDAANFLKRQNYYRFSGYARYFQNAPSNGDPRFKPDAHWDDIVEIYNTDIAVRALLLRGIQAAEIAARAAFALSEGALHSPYEEYLEPTAYKVPKLPSVKATNELIISELRRSKEPYLAKYRRDASDEGREWIYDVPVWAAVEALSLGTLSKAISFRNDGNAVYSRTCSILGTKKQFLTSQLRSFTFVRNKCAHSARLWNCFVLDQPAVADGVRRRAERMLGGEYDSNSVLSVIVALDNFLYRAGVWEGFLKDYLAVSASSLPYRDGIARPSHS</sequence>
<dbReference type="Pfam" id="PF07751">
    <property type="entry name" value="Abi_2"/>
    <property type="match status" value="1"/>
</dbReference>
<dbReference type="EMBL" id="FTMH01000008">
    <property type="protein sequence ID" value="SIQ20559.1"/>
    <property type="molecule type" value="Genomic_DNA"/>
</dbReference>
<name>A0A9X8R392_9CORY</name>
<reference evidence="1 2" key="1">
    <citation type="submission" date="2017-01" db="EMBL/GenBank/DDBJ databases">
        <authorList>
            <person name="Varghese N."/>
            <person name="Submissions S."/>
        </authorList>
    </citation>
    <scope>NUCLEOTIDE SEQUENCE [LARGE SCALE GENOMIC DNA]</scope>
    <source>
        <strain evidence="1 2">DSM 44280</strain>
    </source>
</reference>
<evidence type="ECO:0000313" key="1">
    <source>
        <dbReference type="EMBL" id="SIQ20559.1"/>
    </source>
</evidence>
<organism evidence="1 2">
    <name type="scientific">Corynebacterium afermentans</name>
    <dbReference type="NCBI Taxonomy" id="38286"/>
    <lineage>
        <taxon>Bacteria</taxon>
        <taxon>Bacillati</taxon>
        <taxon>Actinomycetota</taxon>
        <taxon>Actinomycetes</taxon>
        <taxon>Mycobacteriales</taxon>
        <taxon>Corynebacteriaceae</taxon>
        <taxon>Corynebacterium</taxon>
    </lineage>
</organism>
<gene>
    <name evidence="1" type="ORF">SAMN05421802_10882</name>
</gene>
<proteinExistence type="predicted"/>
<dbReference type="InterPro" id="IPR011664">
    <property type="entry name" value="Abi_system_AbiD/AbiF-like"/>
</dbReference>
<dbReference type="Proteomes" id="UP000185547">
    <property type="component" value="Unassembled WGS sequence"/>
</dbReference>
<dbReference type="AlphaFoldDB" id="A0A9X8R392"/>
<evidence type="ECO:0000313" key="2">
    <source>
        <dbReference type="Proteomes" id="UP000185547"/>
    </source>
</evidence>